<evidence type="ECO:0000313" key="4">
    <source>
        <dbReference type="EMBL" id="KAL2914510.1"/>
    </source>
</evidence>
<evidence type="ECO:0008006" key="6">
    <source>
        <dbReference type="Google" id="ProtNLM"/>
    </source>
</evidence>
<keyword evidence="3" id="KW-1133">Transmembrane helix</keyword>
<evidence type="ECO:0000313" key="5">
    <source>
        <dbReference type="Proteomes" id="UP001527925"/>
    </source>
</evidence>
<feature type="transmembrane region" description="Helical" evidence="3">
    <location>
        <begin position="245"/>
        <end position="262"/>
    </location>
</feature>
<keyword evidence="5" id="KW-1185">Reference proteome</keyword>
<protein>
    <recommendedName>
        <fullName evidence="6">Transmembrane protein</fullName>
    </recommendedName>
</protein>
<feature type="compositionally biased region" description="Polar residues" evidence="2">
    <location>
        <begin position="9"/>
        <end position="22"/>
    </location>
</feature>
<name>A0ABR4N4X0_9FUNG</name>
<organism evidence="4 5">
    <name type="scientific">Polyrhizophydium stewartii</name>
    <dbReference type="NCBI Taxonomy" id="2732419"/>
    <lineage>
        <taxon>Eukaryota</taxon>
        <taxon>Fungi</taxon>
        <taxon>Fungi incertae sedis</taxon>
        <taxon>Chytridiomycota</taxon>
        <taxon>Chytridiomycota incertae sedis</taxon>
        <taxon>Chytridiomycetes</taxon>
        <taxon>Rhizophydiales</taxon>
        <taxon>Rhizophydiales incertae sedis</taxon>
        <taxon>Polyrhizophydium</taxon>
    </lineage>
</organism>
<feature type="transmembrane region" description="Helical" evidence="3">
    <location>
        <begin position="183"/>
        <end position="209"/>
    </location>
</feature>
<dbReference type="EMBL" id="JADGIZ020000032">
    <property type="protein sequence ID" value="KAL2914510.1"/>
    <property type="molecule type" value="Genomic_DNA"/>
</dbReference>
<gene>
    <name evidence="4" type="ORF">HK105_205859</name>
</gene>
<comment type="caution">
    <text evidence="4">The sequence shown here is derived from an EMBL/GenBank/DDBJ whole genome shotgun (WGS) entry which is preliminary data.</text>
</comment>
<feature type="region of interest" description="Disordered" evidence="2">
    <location>
        <begin position="1"/>
        <end position="40"/>
    </location>
</feature>
<feature type="transmembrane region" description="Helical" evidence="3">
    <location>
        <begin position="269"/>
        <end position="290"/>
    </location>
</feature>
<reference evidence="4 5" key="1">
    <citation type="submission" date="2023-09" db="EMBL/GenBank/DDBJ databases">
        <title>Pangenome analysis of Batrachochytrium dendrobatidis and related Chytrids.</title>
        <authorList>
            <person name="Yacoub M.N."/>
            <person name="Stajich J.E."/>
            <person name="James T.Y."/>
        </authorList>
    </citation>
    <scope>NUCLEOTIDE SEQUENCE [LARGE SCALE GENOMIC DNA]</scope>
    <source>
        <strain evidence="4 5">JEL0888</strain>
    </source>
</reference>
<keyword evidence="3" id="KW-0812">Transmembrane</keyword>
<dbReference type="Proteomes" id="UP001527925">
    <property type="component" value="Unassembled WGS sequence"/>
</dbReference>
<evidence type="ECO:0000256" key="3">
    <source>
        <dbReference type="SAM" id="Phobius"/>
    </source>
</evidence>
<proteinExistence type="predicted"/>
<sequence length="304" mass="32634">MPYPDYANADSTDSGLAQTTASEDGAGGMLHAPSNQDLPISTHASTIDEILYRNAGGLGMGAGASVGTGAGVGVASNAGGTAVSLGRTGSQFGTQFGQLSRQRTASIVAQLSTLPLMTRQMSGVGVEATLGSTGPGTSGEDDNQAATAAAVVEELQKKELANEQADISQIQEKLSSVIQRRRIYLQLSFIVCAILFGVTLFEYIVVFGLEQTPITTRYLYSFLVRNRLRDYGNITQWTLMLGEQVLHVFSFYLFLISFVYANESGDVKWFYESGICGCFNVATFIFRVVLDLGFNGYFRPTELA</sequence>
<feature type="coiled-coil region" evidence="1">
    <location>
        <begin position="153"/>
        <end position="180"/>
    </location>
</feature>
<accession>A0ABR4N4X0</accession>
<evidence type="ECO:0000256" key="1">
    <source>
        <dbReference type="SAM" id="Coils"/>
    </source>
</evidence>
<evidence type="ECO:0000256" key="2">
    <source>
        <dbReference type="SAM" id="MobiDB-lite"/>
    </source>
</evidence>
<keyword evidence="3" id="KW-0472">Membrane</keyword>
<keyword evidence="1" id="KW-0175">Coiled coil</keyword>